<dbReference type="STRING" id="297318.BK138_02250"/>
<dbReference type="EMBL" id="MRTP01000001">
    <property type="protein sequence ID" value="OMF57452.1"/>
    <property type="molecule type" value="Genomic_DNA"/>
</dbReference>
<comment type="caution">
    <text evidence="1">The sequence shown here is derived from an EMBL/GenBank/DDBJ whole genome shotgun (WGS) entry which is preliminary data.</text>
</comment>
<evidence type="ECO:0000313" key="2">
    <source>
        <dbReference type="Proteomes" id="UP000187172"/>
    </source>
</evidence>
<accession>A0A1R1F0D1</accession>
<reference evidence="1 2" key="1">
    <citation type="submission" date="2016-11" db="EMBL/GenBank/DDBJ databases">
        <title>Paenibacillus species isolates.</title>
        <authorList>
            <person name="Beno S.M."/>
        </authorList>
    </citation>
    <scope>NUCLEOTIDE SEQUENCE [LARGE SCALE GENOMIC DNA]</scope>
    <source>
        <strain evidence="1 2">FSL R5-0378</strain>
    </source>
</reference>
<sequence length="164" mass="17699">MAGFEGAGYVTGYGTNADANTRFVVSVLDDGMYGGTIRYASGYGAIFSIEAEDAVVAGTPAGGELPLIRDDAFAKYASNRKYVNGMTSYDGAERYLEIDDIVVPEDGIYKLVVRYANGGSAGTHAYNNDVVERYATRKLASMAARRRPYSSKTQYPGSNLLLKR</sequence>
<keyword evidence="2" id="KW-1185">Reference proteome</keyword>
<evidence type="ECO:0000313" key="1">
    <source>
        <dbReference type="EMBL" id="OMF57452.1"/>
    </source>
</evidence>
<dbReference type="RefSeq" id="WP_076165272.1">
    <property type="nucleotide sequence ID" value="NZ_MRTP01000001.1"/>
</dbReference>
<gene>
    <name evidence="1" type="ORF">BK138_02250</name>
</gene>
<name>A0A1R1F0D1_9BACL</name>
<dbReference type="Gene3D" id="2.60.120.260">
    <property type="entry name" value="Galactose-binding domain-like"/>
    <property type="match status" value="1"/>
</dbReference>
<protein>
    <submittedName>
        <fullName evidence="1">Uncharacterized protein</fullName>
    </submittedName>
</protein>
<proteinExistence type="predicted"/>
<dbReference type="Proteomes" id="UP000187172">
    <property type="component" value="Unassembled WGS sequence"/>
</dbReference>
<dbReference type="AlphaFoldDB" id="A0A1R1F0D1"/>
<organism evidence="1 2">
    <name type="scientific">Paenibacillus rhizosphaerae</name>
    <dbReference type="NCBI Taxonomy" id="297318"/>
    <lineage>
        <taxon>Bacteria</taxon>
        <taxon>Bacillati</taxon>
        <taxon>Bacillota</taxon>
        <taxon>Bacilli</taxon>
        <taxon>Bacillales</taxon>
        <taxon>Paenibacillaceae</taxon>
        <taxon>Paenibacillus</taxon>
    </lineage>
</organism>